<dbReference type="Pfam" id="PF00112">
    <property type="entry name" value="Peptidase_C1"/>
    <property type="match status" value="1"/>
</dbReference>
<evidence type="ECO:0000256" key="2">
    <source>
        <dbReference type="ARBA" id="ARBA00023145"/>
    </source>
</evidence>
<comment type="similarity">
    <text evidence="1">Belongs to the peptidase C1 family.</text>
</comment>
<dbReference type="PRINTS" id="PR00705">
    <property type="entry name" value="PAPAIN"/>
</dbReference>
<sequence>MPTSFDWVSQGAVTPVRNQGVCGDCWSFSTSDCTAGAWFMAGNDLVQLSAQELTSCDEYSFGCDGGFFGSTFDWIIENGILSEEEYPQSWETVYQGKTLMCKNDLLEGAQFKAGLDSWSSVSPTLDSEEELQLALLRNGPLSIGVDATSMEFYTGGVDQGIGCTGSVDHAIVLVGWGVENGEKYWLVKNSWGDIWGEDGYWKVVFGQDACNLADWVYSTYKSS</sequence>
<name>A0A7S2V0K1_9STRA</name>
<dbReference type="SMART" id="SM00645">
    <property type="entry name" value="Pept_C1"/>
    <property type="match status" value="1"/>
</dbReference>
<dbReference type="SUPFAM" id="SSF54001">
    <property type="entry name" value="Cysteine proteinases"/>
    <property type="match status" value="1"/>
</dbReference>
<keyword evidence="2" id="KW-0865">Zymogen</keyword>
<dbReference type="AlphaFoldDB" id="A0A7S2V0K1"/>
<dbReference type="InterPro" id="IPR000169">
    <property type="entry name" value="Pept_cys_AS"/>
</dbReference>
<dbReference type="PANTHER" id="PTHR12411">
    <property type="entry name" value="CYSTEINE PROTEASE FAMILY C1-RELATED"/>
    <property type="match status" value="1"/>
</dbReference>
<evidence type="ECO:0000313" key="4">
    <source>
        <dbReference type="EMBL" id="CAD9862853.1"/>
    </source>
</evidence>
<dbReference type="InterPro" id="IPR000668">
    <property type="entry name" value="Peptidase_C1A_C"/>
</dbReference>
<dbReference type="InterPro" id="IPR039417">
    <property type="entry name" value="Peptidase_C1A_papain-like"/>
</dbReference>
<gene>
    <name evidence="4" type="ORF">FJAP1339_LOCUS5385</name>
</gene>
<dbReference type="CDD" id="cd02248">
    <property type="entry name" value="Peptidase_C1A"/>
    <property type="match status" value="1"/>
</dbReference>
<reference evidence="4" key="1">
    <citation type="submission" date="2021-01" db="EMBL/GenBank/DDBJ databases">
        <authorList>
            <person name="Corre E."/>
            <person name="Pelletier E."/>
            <person name="Niang G."/>
            <person name="Scheremetjew M."/>
            <person name="Finn R."/>
            <person name="Kale V."/>
            <person name="Holt S."/>
            <person name="Cochrane G."/>
            <person name="Meng A."/>
            <person name="Brown T."/>
            <person name="Cohen L."/>
        </authorList>
    </citation>
    <scope>NUCLEOTIDE SEQUENCE</scope>
    <source>
        <strain evidence="4">CCMP1661</strain>
    </source>
</reference>
<dbReference type="GO" id="GO:0006508">
    <property type="term" value="P:proteolysis"/>
    <property type="evidence" value="ECO:0007669"/>
    <property type="project" value="InterPro"/>
</dbReference>
<accession>A0A7S2V0K1</accession>
<evidence type="ECO:0000256" key="1">
    <source>
        <dbReference type="ARBA" id="ARBA00008455"/>
    </source>
</evidence>
<dbReference type="Gene3D" id="3.90.70.10">
    <property type="entry name" value="Cysteine proteinases"/>
    <property type="match status" value="1"/>
</dbReference>
<dbReference type="PROSITE" id="PS00139">
    <property type="entry name" value="THIOL_PROTEASE_CYS"/>
    <property type="match status" value="1"/>
</dbReference>
<evidence type="ECO:0000259" key="3">
    <source>
        <dbReference type="SMART" id="SM00645"/>
    </source>
</evidence>
<feature type="domain" description="Peptidase C1A papain C-terminal" evidence="3">
    <location>
        <begin position="1"/>
        <end position="220"/>
    </location>
</feature>
<organism evidence="4">
    <name type="scientific">Fibrocapsa japonica</name>
    <dbReference type="NCBI Taxonomy" id="94617"/>
    <lineage>
        <taxon>Eukaryota</taxon>
        <taxon>Sar</taxon>
        <taxon>Stramenopiles</taxon>
        <taxon>Ochrophyta</taxon>
        <taxon>Raphidophyceae</taxon>
        <taxon>Chattonellales</taxon>
        <taxon>Chattonellaceae</taxon>
        <taxon>Fibrocapsa</taxon>
    </lineage>
</organism>
<protein>
    <recommendedName>
        <fullName evidence="3">Peptidase C1A papain C-terminal domain-containing protein</fullName>
    </recommendedName>
</protein>
<dbReference type="EMBL" id="HBHR01011185">
    <property type="protein sequence ID" value="CAD9862853.1"/>
    <property type="molecule type" value="Transcribed_RNA"/>
</dbReference>
<dbReference type="InterPro" id="IPR038765">
    <property type="entry name" value="Papain-like_cys_pep_sf"/>
</dbReference>
<dbReference type="InterPro" id="IPR013128">
    <property type="entry name" value="Peptidase_C1A"/>
</dbReference>
<dbReference type="InterPro" id="IPR025660">
    <property type="entry name" value="Pept_his_AS"/>
</dbReference>
<proteinExistence type="inferred from homology"/>
<dbReference type="PROSITE" id="PS00639">
    <property type="entry name" value="THIOL_PROTEASE_HIS"/>
    <property type="match status" value="1"/>
</dbReference>
<dbReference type="GO" id="GO:0008234">
    <property type="term" value="F:cysteine-type peptidase activity"/>
    <property type="evidence" value="ECO:0007669"/>
    <property type="project" value="InterPro"/>
</dbReference>